<dbReference type="Proteomes" id="UP000789342">
    <property type="component" value="Unassembled WGS sequence"/>
</dbReference>
<dbReference type="EMBL" id="CAJVPV010001249">
    <property type="protein sequence ID" value="CAG8491345.1"/>
    <property type="molecule type" value="Genomic_DNA"/>
</dbReference>
<reference evidence="1" key="1">
    <citation type="submission" date="2021-06" db="EMBL/GenBank/DDBJ databases">
        <authorList>
            <person name="Kallberg Y."/>
            <person name="Tangrot J."/>
            <person name="Rosling A."/>
        </authorList>
    </citation>
    <scope>NUCLEOTIDE SEQUENCE</scope>
    <source>
        <strain evidence="1">CL551</strain>
    </source>
</reference>
<sequence>MEQQRKNFYITRAYNKFHQDRNPIFSIQELDYDTLDDIITPNGFKEIFSHPYTYDYIPTGQNIFSSVLDRFVRQYVNPNISNEKFLELADSLWCMLEEKYKHSYMTLAESALLYENTVRIFDLNTLNENIIYSTSDSNFYYFDPIIFYDYTFYSFVVYVSPMDSDSTQIVPQNHVTTDSDTLGNLIFGSNDDLFEL</sequence>
<evidence type="ECO:0000313" key="2">
    <source>
        <dbReference type="Proteomes" id="UP000789342"/>
    </source>
</evidence>
<proteinExistence type="predicted"/>
<comment type="caution">
    <text evidence="1">The sequence shown here is derived from an EMBL/GenBank/DDBJ whole genome shotgun (WGS) entry which is preliminary data.</text>
</comment>
<name>A0A9N8ZE74_9GLOM</name>
<accession>A0A9N8ZE74</accession>
<keyword evidence="2" id="KW-1185">Reference proteome</keyword>
<organism evidence="1 2">
    <name type="scientific">Acaulospora morrowiae</name>
    <dbReference type="NCBI Taxonomy" id="94023"/>
    <lineage>
        <taxon>Eukaryota</taxon>
        <taxon>Fungi</taxon>
        <taxon>Fungi incertae sedis</taxon>
        <taxon>Mucoromycota</taxon>
        <taxon>Glomeromycotina</taxon>
        <taxon>Glomeromycetes</taxon>
        <taxon>Diversisporales</taxon>
        <taxon>Acaulosporaceae</taxon>
        <taxon>Acaulospora</taxon>
    </lineage>
</organism>
<protein>
    <submittedName>
        <fullName evidence="1">18504_t:CDS:1</fullName>
    </submittedName>
</protein>
<dbReference type="AlphaFoldDB" id="A0A9N8ZE74"/>
<evidence type="ECO:0000313" key="1">
    <source>
        <dbReference type="EMBL" id="CAG8491345.1"/>
    </source>
</evidence>
<gene>
    <name evidence="1" type="ORF">AMORRO_LOCUS2792</name>
</gene>